<comment type="caution">
    <text evidence="3">The sequence shown here is derived from an EMBL/GenBank/DDBJ whole genome shotgun (WGS) entry which is preliminary data.</text>
</comment>
<dbReference type="SUPFAM" id="SSF48452">
    <property type="entry name" value="TPR-like"/>
    <property type="match status" value="2"/>
</dbReference>
<dbReference type="Pfam" id="PF20703">
    <property type="entry name" value="nSTAND1"/>
    <property type="match status" value="1"/>
</dbReference>
<feature type="compositionally biased region" description="Basic and acidic residues" evidence="1">
    <location>
        <begin position="313"/>
        <end position="331"/>
    </location>
</feature>
<reference evidence="4" key="1">
    <citation type="journal article" date="2019" name="Int. J. Syst. Evol. Microbiol.">
        <title>The Global Catalogue of Microorganisms (GCM) 10K type strain sequencing project: providing services to taxonomists for standard genome sequencing and annotation.</title>
        <authorList>
            <consortium name="The Broad Institute Genomics Platform"/>
            <consortium name="The Broad Institute Genome Sequencing Center for Infectious Disease"/>
            <person name="Wu L."/>
            <person name="Ma J."/>
        </authorList>
    </citation>
    <scope>NUCLEOTIDE SEQUENCE [LARGE SCALE GENOMIC DNA]</scope>
    <source>
        <strain evidence="4">KLKA75</strain>
    </source>
</reference>
<protein>
    <recommendedName>
        <fullName evidence="2">Novel STAND NTPase 1 domain-containing protein</fullName>
    </recommendedName>
</protein>
<name>A0ABV9U424_9ACTN</name>
<gene>
    <name evidence="3" type="ORF">ACFPCY_23345</name>
</gene>
<organism evidence="3 4">
    <name type="scientific">Actinomadura gamaensis</name>
    <dbReference type="NCBI Taxonomy" id="1763541"/>
    <lineage>
        <taxon>Bacteria</taxon>
        <taxon>Bacillati</taxon>
        <taxon>Actinomycetota</taxon>
        <taxon>Actinomycetes</taxon>
        <taxon>Streptosporangiales</taxon>
        <taxon>Thermomonosporaceae</taxon>
        <taxon>Actinomadura</taxon>
    </lineage>
</organism>
<dbReference type="Gene3D" id="1.25.40.10">
    <property type="entry name" value="Tetratricopeptide repeat domain"/>
    <property type="match status" value="1"/>
</dbReference>
<accession>A0ABV9U424</accession>
<feature type="region of interest" description="Disordered" evidence="1">
    <location>
        <begin position="306"/>
        <end position="354"/>
    </location>
</feature>
<proteinExistence type="predicted"/>
<dbReference type="InterPro" id="IPR049052">
    <property type="entry name" value="nSTAND1"/>
</dbReference>
<dbReference type="Proteomes" id="UP001595872">
    <property type="component" value="Unassembled WGS sequence"/>
</dbReference>
<evidence type="ECO:0000256" key="1">
    <source>
        <dbReference type="SAM" id="MobiDB-lite"/>
    </source>
</evidence>
<keyword evidence="4" id="KW-1185">Reference proteome</keyword>
<evidence type="ECO:0000313" key="3">
    <source>
        <dbReference type="EMBL" id="MFC4910268.1"/>
    </source>
</evidence>
<evidence type="ECO:0000313" key="4">
    <source>
        <dbReference type="Proteomes" id="UP001595872"/>
    </source>
</evidence>
<dbReference type="EMBL" id="JBHSIT010000007">
    <property type="protein sequence ID" value="MFC4910268.1"/>
    <property type="molecule type" value="Genomic_DNA"/>
</dbReference>
<dbReference type="InterPro" id="IPR011990">
    <property type="entry name" value="TPR-like_helical_dom_sf"/>
</dbReference>
<evidence type="ECO:0000259" key="2">
    <source>
        <dbReference type="Pfam" id="PF20703"/>
    </source>
</evidence>
<feature type="domain" description="Novel STAND NTPase 1" evidence="2">
    <location>
        <begin position="12"/>
        <end position="266"/>
    </location>
</feature>
<sequence length="674" mass="71724">MDQFTARPDLNPYPGLRPFTEGERHRFFGRAAESRLLAELWTHRPVTVLRGPSGCGRTSLIRAGAVPLLEDAHRAPAPVADVSPLAVEPQGRVLPNAGFPEIDPYLLALLAAWREPPGEVDPVGALLRRTRRGRPGVMRPVLLAVDRAERWFTGGAAVSRANGLRELLAAVAADPGVRLLLSVREEHAEDLLGVVARHGLPAAELHLAPLARGAALDAVVEPARQAGRAFEHRAAERLVDELSAAHEDAAVEPALLQSVCRALWDRLGDAGDAVPERMVPGLDDIVTDFCARAVSDIADDLDSAARAAGSGAEDDRSTLRRWERTPEDVARRAAGIPPHPKGVGSVHGDGVFGRPRAEPSDAALLLLREAHLVKSTCDDGAPTDVLQHPELAPALVRLGERPERGHPRTRTDPWRRLRAAEAALADGQSLLARRLADSAAGHPDTGAGFQADVQTVLGNIAYLHGRFEEAGRCYQRAGELLQTIDDSAAVVRQLAAEGWARFAAGDVERGVGLMRSGADLAPGDASVQVGLGRMLWRAGRPEAALAVLSGVLNRHGDVPEALEIRGEILADRGESESALRDLDRLGSAADPAARAARALALAHRGRLDAAREEIGEVVAAGAESGPALYRAAQVELMTGDTGTATDLATRAVEARHPPLPEHLRAEAWRLLADV</sequence>
<dbReference type="RefSeq" id="WP_378258479.1">
    <property type="nucleotide sequence ID" value="NZ_JBHSIT010000007.1"/>
</dbReference>